<evidence type="ECO:0000256" key="4">
    <source>
        <dbReference type="ARBA" id="ARBA00023136"/>
    </source>
</evidence>
<organism evidence="6 7">
    <name type="scientific">Arcticibacter pallidicorallinus</name>
    <dbReference type="NCBI Taxonomy" id="1259464"/>
    <lineage>
        <taxon>Bacteria</taxon>
        <taxon>Pseudomonadati</taxon>
        <taxon>Bacteroidota</taxon>
        <taxon>Sphingobacteriia</taxon>
        <taxon>Sphingobacteriales</taxon>
        <taxon>Sphingobacteriaceae</taxon>
        <taxon>Arcticibacter</taxon>
    </lineage>
</organism>
<evidence type="ECO:0000313" key="7">
    <source>
        <dbReference type="Proteomes" id="UP000238034"/>
    </source>
</evidence>
<keyword evidence="4 5" id="KW-0472">Membrane</keyword>
<protein>
    <submittedName>
        <fullName evidence="6">H+/Cl-antiporter ClcA</fullName>
    </submittedName>
</protein>
<dbReference type="PRINTS" id="PR00762">
    <property type="entry name" value="CLCHANNEL"/>
</dbReference>
<keyword evidence="7" id="KW-1185">Reference proteome</keyword>
<dbReference type="Pfam" id="PF00654">
    <property type="entry name" value="Voltage_CLC"/>
    <property type="match status" value="1"/>
</dbReference>
<keyword evidence="2 5" id="KW-0812">Transmembrane</keyword>
<comment type="caution">
    <text evidence="6">The sequence shown here is derived from an EMBL/GenBank/DDBJ whole genome shotgun (WGS) entry which is preliminary data.</text>
</comment>
<dbReference type="PANTHER" id="PTHR43427:SF12">
    <property type="entry name" value="CHLORIDE TRANSPORTER"/>
    <property type="match status" value="1"/>
</dbReference>
<name>A0A2T0U584_9SPHI</name>
<reference evidence="6 7" key="1">
    <citation type="submission" date="2018-03" db="EMBL/GenBank/DDBJ databases">
        <title>Genomic Encyclopedia of Type Strains, Phase III (KMG-III): the genomes of soil and plant-associated and newly described type strains.</title>
        <authorList>
            <person name="Whitman W."/>
        </authorList>
    </citation>
    <scope>NUCLEOTIDE SEQUENCE [LARGE SCALE GENOMIC DNA]</scope>
    <source>
        <strain evidence="6 7">CGMCC 1.9313</strain>
    </source>
</reference>
<dbReference type="AlphaFoldDB" id="A0A2T0U584"/>
<comment type="subcellular location">
    <subcellularLocation>
        <location evidence="1">Membrane</location>
        <topology evidence="1">Multi-pass membrane protein</topology>
    </subcellularLocation>
</comment>
<dbReference type="Gene3D" id="1.10.3080.10">
    <property type="entry name" value="Clc chloride channel"/>
    <property type="match status" value="1"/>
</dbReference>
<feature type="transmembrane region" description="Helical" evidence="5">
    <location>
        <begin position="381"/>
        <end position="403"/>
    </location>
</feature>
<evidence type="ECO:0000256" key="2">
    <source>
        <dbReference type="ARBA" id="ARBA00022692"/>
    </source>
</evidence>
<evidence type="ECO:0000256" key="1">
    <source>
        <dbReference type="ARBA" id="ARBA00004141"/>
    </source>
</evidence>
<feature type="transmembrane region" description="Helical" evidence="5">
    <location>
        <begin position="254"/>
        <end position="272"/>
    </location>
</feature>
<dbReference type="EMBL" id="PVTH01000004">
    <property type="protein sequence ID" value="PRY53083.1"/>
    <property type="molecule type" value="Genomic_DNA"/>
</dbReference>
<feature type="transmembrane region" description="Helical" evidence="5">
    <location>
        <begin position="139"/>
        <end position="164"/>
    </location>
</feature>
<proteinExistence type="predicted"/>
<accession>A0A2T0U584</accession>
<keyword evidence="3 5" id="KW-1133">Transmembrane helix</keyword>
<dbReference type="Proteomes" id="UP000238034">
    <property type="component" value="Unassembled WGS sequence"/>
</dbReference>
<feature type="transmembrane region" description="Helical" evidence="5">
    <location>
        <begin position="46"/>
        <end position="62"/>
    </location>
</feature>
<evidence type="ECO:0000256" key="5">
    <source>
        <dbReference type="SAM" id="Phobius"/>
    </source>
</evidence>
<feature type="transmembrane region" description="Helical" evidence="5">
    <location>
        <begin position="347"/>
        <end position="369"/>
    </location>
</feature>
<evidence type="ECO:0000256" key="3">
    <source>
        <dbReference type="ARBA" id="ARBA00022989"/>
    </source>
</evidence>
<feature type="transmembrane region" description="Helical" evidence="5">
    <location>
        <begin position="216"/>
        <end position="238"/>
    </location>
</feature>
<dbReference type="InterPro" id="IPR001807">
    <property type="entry name" value="ClC"/>
</dbReference>
<dbReference type="RefSeq" id="WP_106292667.1">
    <property type="nucleotide sequence ID" value="NZ_PVTH01000004.1"/>
</dbReference>
<evidence type="ECO:0000313" key="6">
    <source>
        <dbReference type="EMBL" id="PRY53083.1"/>
    </source>
</evidence>
<dbReference type="PANTHER" id="PTHR43427">
    <property type="entry name" value="CHLORIDE CHANNEL PROTEIN CLC-E"/>
    <property type="match status" value="1"/>
</dbReference>
<dbReference type="GO" id="GO:0016020">
    <property type="term" value="C:membrane"/>
    <property type="evidence" value="ECO:0007669"/>
    <property type="project" value="UniProtKB-SubCell"/>
</dbReference>
<dbReference type="OrthoDB" id="9767361at2"/>
<dbReference type="SUPFAM" id="SSF81340">
    <property type="entry name" value="Clc chloride channel"/>
    <property type="match status" value="1"/>
</dbReference>
<sequence>MTLTTIGKLPRWILMICTTSIAIGCMVGLFLVLLSTATEIRFRYDWLLYLLPLAGLLIHFIYKSIGKSSEKGNILIIEEIHKPGAGVPSQMGPIIILTTVITHLFGGSAGREGTAVQVGGSISAAFCRVFKLPEQERHILLTAGIAAGFGAVFGTPLTGALFAVEVLTFKRLKINLLLPALLASVVADQTVLLLGISHTHYQIGQLPSFDDMDELYLVAKVILASVGFGFASYGFLLFSRTVKEVTLKMAPQKWMIPLAGGTAIILLTILNGKPDYLGLGVQAQYLGAVTIPSSFVTGGADTWSWLWKTIYTGITLGTGFKGGEVTPLFFIGSTLGNTLSELMNAPAGLFAALGFLAVFSGATNTPFACTIMGAELFGPEYLFYFAIACFVAYLSSGDSGIYMEDEKSSAADNDSRKKYLSRKSSRYIWPIPKRSPKT</sequence>
<dbReference type="InterPro" id="IPR050368">
    <property type="entry name" value="ClC-type_chloride_channel"/>
</dbReference>
<dbReference type="InterPro" id="IPR014743">
    <property type="entry name" value="Cl-channel_core"/>
</dbReference>
<gene>
    <name evidence="6" type="ORF">B0I27_10491</name>
</gene>
<feature type="transmembrane region" description="Helical" evidence="5">
    <location>
        <begin position="176"/>
        <end position="196"/>
    </location>
</feature>
<dbReference type="GO" id="GO:0015108">
    <property type="term" value="F:chloride transmembrane transporter activity"/>
    <property type="evidence" value="ECO:0007669"/>
    <property type="project" value="InterPro"/>
</dbReference>
<feature type="transmembrane region" description="Helical" evidence="5">
    <location>
        <begin position="12"/>
        <end position="34"/>
    </location>
</feature>